<feature type="compositionally biased region" description="Low complexity" evidence="1">
    <location>
        <begin position="55"/>
        <end position="72"/>
    </location>
</feature>
<gene>
    <name evidence="2" type="ORF">BG011_001214</name>
</gene>
<dbReference type="EMBL" id="JAAAJA010000013">
    <property type="protein sequence ID" value="KAG0266755.1"/>
    <property type="molecule type" value="Genomic_DNA"/>
</dbReference>
<sequence>MSSSSSLGNKVERGTLGSTHSEHQTPHQKQFYSSKYHPNNRLSDEKIQQVNNDPWQWQSQSSQQRNSSTTGNSSGGDTKAPRGADKRFVDYKEGDQEEEDDEDDEDVDENLGNMYDSAQYN</sequence>
<comment type="caution">
    <text evidence="2">The sequence shown here is derived from an EMBL/GenBank/DDBJ whole genome shotgun (WGS) entry which is preliminary data.</text>
</comment>
<dbReference type="Proteomes" id="UP000726737">
    <property type="component" value="Unassembled WGS sequence"/>
</dbReference>
<keyword evidence="3" id="KW-1185">Reference proteome</keyword>
<organism evidence="2 3">
    <name type="scientific">Mortierella polycephala</name>
    <dbReference type="NCBI Taxonomy" id="41804"/>
    <lineage>
        <taxon>Eukaryota</taxon>
        <taxon>Fungi</taxon>
        <taxon>Fungi incertae sedis</taxon>
        <taxon>Mucoromycota</taxon>
        <taxon>Mortierellomycotina</taxon>
        <taxon>Mortierellomycetes</taxon>
        <taxon>Mortierellales</taxon>
        <taxon>Mortierellaceae</taxon>
        <taxon>Mortierella</taxon>
    </lineage>
</organism>
<evidence type="ECO:0000313" key="2">
    <source>
        <dbReference type="EMBL" id="KAG0266755.1"/>
    </source>
</evidence>
<feature type="compositionally biased region" description="Basic and acidic residues" evidence="1">
    <location>
        <begin position="79"/>
        <end position="94"/>
    </location>
</feature>
<reference evidence="2" key="1">
    <citation type="journal article" date="2020" name="Fungal Divers.">
        <title>Resolving the Mortierellaceae phylogeny through synthesis of multi-gene phylogenetics and phylogenomics.</title>
        <authorList>
            <person name="Vandepol N."/>
            <person name="Liber J."/>
            <person name="Desiro A."/>
            <person name="Na H."/>
            <person name="Kennedy M."/>
            <person name="Barry K."/>
            <person name="Grigoriev I.V."/>
            <person name="Miller A.N."/>
            <person name="O'Donnell K."/>
            <person name="Stajich J.E."/>
            <person name="Bonito G."/>
        </authorList>
    </citation>
    <scope>NUCLEOTIDE SEQUENCE</scope>
    <source>
        <strain evidence="2">KOD948</strain>
    </source>
</reference>
<name>A0A9P6QHJ1_9FUNG</name>
<feature type="compositionally biased region" description="Polar residues" evidence="1">
    <location>
        <begin position="27"/>
        <end position="41"/>
    </location>
</feature>
<evidence type="ECO:0000256" key="1">
    <source>
        <dbReference type="SAM" id="MobiDB-lite"/>
    </source>
</evidence>
<protein>
    <submittedName>
        <fullName evidence="2">Uncharacterized protein</fullName>
    </submittedName>
</protein>
<dbReference type="AlphaFoldDB" id="A0A9P6QHJ1"/>
<evidence type="ECO:0000313" key="3">
    <source>
        <dbReference type="Proteomes" id="UP000726737"/>
    </source>
</evidence>
<feature type="region of interest" description="Disordered" evidence="1">
    <location>
        <begin position="1"/>
        <end position="121"/>
    </location>
</feature>
<dbReference type="OrthoDB" id="10471283at2759"/>
<proteinExistence type="predicted"/>
<accession>A0A9P6QHJ1</accession>
<feature type="compositionally biased region" description="Acidic residues" evidence="1">
    <location>
        <begin position="95"/>
        <end position="109"/>
    </location>
</feature>